<dbReference type="SUPFAM" id="SSF56815">
    <property type="entry name" value="Sec1/munc18-like (SM) proteins"/>
    <property type="match status" value="1"/>
</dbReference>
<reference evidence="2 3" key="1">
    <citation type="journal article" date="2018" name="Microb. Genom.">
        <title>Expanding an expanded genome: long-read sequencing of Trypanosoma cruzi.</title>
        <authorList>
            <person name="Berna L."/>
            <person name="Rodriguez M."/>
            <person name="Chiribao M.L."/>
            <person name="Parodi-Talice A."/>
            <person name="Pita S."/>
            <person name="Rijo G."/>
            <person name="Alvarez-Valin F."/>
            <person name="Robello C."/>
        </authorList>
    </citation>
    <scope>NUCLEOTIDE SEQUENCE [LARGE SCALE GENOMIC DNA]</scope>
    <source>
        <strain evidence="2 3">TCC</strain>
    </source>
</reference>
<dbReference type="VEuPathDB" id="TriTrypDB:TCDM_12748"/>
<dbReference type="InterPro" id="IPR036045">
    <property type="entry name" value="Sec1-like_sf"/>
</dbReference>
<dbReference type="VEuPathDB" id="TriTrypDB:BCY84_17568"/>
<dbReference type="PANTHER" id="PTHR11679">
    <property type="entry name" value="VESICLE PROTEIN SORTING-ASSOCIATED"/>
    <property type="match status" value="1"/>
</dbReference>
<dbReference type="Gene3D" id="3.40.50.2060">
    <property type="match status" value="1"/>
</dbReference>
<dbReference type="VEuPathDB" id="TriTrypDB:TcCL_NonESM05875"/>
<dbReference type="EMBL" id="PRFC01000012">
    <property type="protein sequence ID" value="PWV18874.1"/>
    <property type="molecule type" value="Genomic_DNA"/>
</dbReference>
<proteinExistence type="inferred from homology"/>
<protein>
    <submittedName>
        <fullName evidence="2">Putative syntaxin binding protein</fullName>
    </submittedName>
</protein>
<dbReference type="VEuPathDB" id="TriTrypDB:C3747_12g283"/>
<dbReference type="AlphaFoldDB" id="A0A2V2XJ97"/>
<dbReference type="Proteomes" id="UP000246078">
    <property type="component" value="Unassembled WGS sequence"/>
</dbReference>
<dbReference type="VEuPathDB" id="TriTrypDB:TcCLB.508273.80"/>
<organism evidence="2 3">
    <name type="scientific">Trypanosoma cruzi</name>
    <dbReference type="NCBI Taxonomy" id="5693"/>
    <lineage>
        <taxon>Eukaryota</taxon>
        <taxon>Discoba</taxon>
        <taxon>Euglenozoa</taxon>
        <taxon>Kinetoplastea</taxon>
        <taxon>Metakinetoplastina</taxon>
        <taxon>Trypanosomatida</taxon>
        <taxon>Trypanosomatidae</taxon>
        <taxon>Trypanosoma</taxon>
        <taxon>Schizotrypanum</taxon>
    </lineage>
</organism>
<sequence length="264" mass="29453">MFHQMLDAVHGLSKVFFCDAHANSALSRSLRLHDLIEHGVTLLEDPMTPRQPVISSPARYFFVVEDASVSRVVEDWMAKVPHRDAHIFSLGCTPHRHPQQLVRARIAPRAMRSKDIMLDFAAPEVLVFHLSMQNGFPQLLSPPTRESVLNVVDVAASRPVAAFHAMKNSVPGIRHQNSGSICHGVARTFFEGFPSSATTSRISLSGADSRGNPVRIIVDWGCATVTPLMHQRKCQFLLDDLMPLQNNLYEQTCRNRLGEGSKRQ</sequence>
<dbReference type="VEuPathDB" id="TriTrypDB:C4B63_39g131"/>
<dbReference type="VEuPathDB" id="TriTrypDB:TcBrA4_0024490"/>
<accession>A0A2V2XJ97</accession>
<evidence type="ECO:0000256" key="1">
    <source>
        <dbReference type="ARBA" id="ARBA00009884"/>
    </source>
</evidence>
<comment type="caution">
    <text evidence="2">The sequence shown here is derived from an EMBL/GenBank/DDBJ whole genome shotgun (WGS) entry which is preliminary data.</text>
</comment>
<dbReference type="SMR" id="A0A2V2XJ97"/>
<dbReference type="VEuPathDB" id="TriTrypDB:TcG_11551"/>
<gene>
    <name evidence="2" type="ORF">C3747_12g283</name>
</gene>
<name>A0A2V2XJ97_TRYCR</name>
<dbReference type="VEuPathDB" id="TriTrypDB:ECC02_007785"/>
<dbReference type="GO" id="GO:0016192">
    <property type="term" value="P:vesicle-mediated transport"/>
    <property type="evidence" value="ECO:0007669"/>
    <property type="project" value="InterPro"/>
</dbReference>
<dbReference type="InterPro" id="IPR043154">
    <property type="entry name" value="Sec-1-like_dom1"/>
</dbReference>
<comment type="similarity">
    <text evidence="1">Belongs to the STXBP/unc-18/SEC1 family.</text>
</comment>
<evidence type="ECO:0000313" key="3">
    <source>
        <dbReference type="Proteomes" id="UP000246078"/>
    </source>
</evidence>
<dbReference type="VEuPathDB" id="TriTrypDB:TcCLB.506737.140"/>
<dbReference type="InterPro" id="IPR027482">
    <property type="entry name" value="Sec1-like_dom2"/>
</dbReference>
<dbReference type="Pfam" id="PF00995">
    <property type="entry name" value="Sec1"/>
    <property type="match status" value="1"/>
</dbReference>
<evidence type="ECO:0000313" key="2">
    <source>
        <dbReference type="EMBL" id="PWV18874.1"/>
    </source>
</evidence>
<dbReference type="OrthoDB" id="2228at2759"/>
<dbReference type="Gene3D" id="3.40.50.1910">
    <property type="match status" value="1"/>
</dbReference>
<dbReference type="VEuPathDB" id="TriTrypDB:TcYC6_0039590"/>
<dbReference type="VEuPathDB" id="TriTrypDB:TCSYLVIO_009296"/>
<dbReference type="VEuPathDB" id="TriTrypDB:Tc_MARK_862"/>
<dbReference type="InterPro" id="IPR001619">
    <property type="entry name" value="Sec1-like"/>
</dbReference>